<name>A0AAF5PHP6_WUCBA</name>
<accession>A0AAF5PHP6</accession>
<evidence type="ECO:0000313" key="1">
    <source>
        <dbReference type="Proteomes" id="UP000093561"/>
    </source>
</evidence>
<sequence length="93" mass="10438">MSPGKKKCQVTRKHCLKMLNKQIIWHDNSNYSSSDANKKLHDTNDSLRKALDQKAILTSSPVLVLLDTSNAKPRGTHSAYNTDENTGFIILIK</sequence>
<dbReference type="Proteomes" id="UP000093561">
    <property type="component" value="Unassembled WGS sequence"/>
</dbReference>
<reference evidence="2" key="3">
    <citation type="submission" date="2024-02" db="UniProtKB">
        <authorList>
            <consortium name="WormBaseParasite"/>
        </authorList>
    </citation>
    <scope>IDENTIFICATION</scope>
    <source>
        <strain evidence="2">pt0022</strain>
    </source>
</reference>
<reference evidence="1" key="1">
    <citation type="submission" date="2015-03" db="EMBL/GenBank/DDBJ databases">
        <title>Wuchereria bancrofti Genome Sequencing Papua New Guinea Strain.</title>
        <authorList>
            <person name="Small S.T."/>
            <person name="Serre D."/>
            <person name="Zimmerman P.A."/>
        </authorList>
    </citation>
    <scope>NUCLEOTIDE SEQUENCE [LARGE SCALE GENOMIC DNA]</scope>
    <source>
        <strain evidence="1">pt0022</strain>
    </source>
</reference>
<reference evidence="1" key="2">
    <citation type="journal article" date="2016" name="Mol. Ecol.">
        <title>Population genomics of the filarial nematode parasite Wuchereria bancrofti from mosquitoes.</title>
        <authorList>
            <person name="Small S.T."/>
            <person name="Reimer L.J."/>
            <person name="Tisch D.J."/>
            <person name="King C.L."/>
            <person name="Christensen B.M."/>
            <person name="Siba P.M."/>
            <person name="Kazura J.W."/>
            <person name="Serre D."/>
            <person name="Zimmerman P.A."/>
        </authorList>
    </citation>
    <scope>NUCLEOTIDE SEQUENCE</scope>
    <source>
        <strain evidence="1">pt0022</strain>
    </source>
</reference>
<dbReference type="WBParaSite" id="mrna-Wban_00761">
    <property type="protein sequence ID" value="mrna-Wban_00761"/>
    <property type="gene ID" value="Wban_00761"/>
</dbReference>
<organism evidence="1 2">
    <name type="scientific">Wuchereria bancrofti</name>
    <dbReference type="NCBI Taxonomy" id="6293"/>
    <lineage>
        <taxon>Eukaryota</taxon>
        <taxon>Metazoa</taxon>
        <taxon>Ecdysozoa</taxon>
        <taxon>Nematoda</taxon>
        <taxon>Chromadorea</taxon>
        <taxon>Rhabditida</taxon>
        <taxon>Spirurina</taxon>
        <taxon>Spiruromorpha</taxon>
        <taxon>Filarioidea</taxon>
        <taxon>Onchocercidae</taxon>
        <taxon>Wuchereria</taxon>
    </lineage>
</organism>
<protein>
    <submittedName>
        <fullName evidence="2">Uncharacterized protein</fullName>
    </submittedName>
</protein>
<evidence type="ECO:0000313" key="2">
    <source>
        <dbReference type="WBParaSite" id="mrna-Wban_00761"/>
    </source>
</evidence>
<dbReference type="AlphaFoldDB" id="A0AAF5PHP6"/>
<proteinExistence type="predicted"/>